<proteinExistence type="predicted"/>
<protein>
    <recommendedName>
        <fullName evidence="3">Ubiquitin carboxyl-terminal hydrolase 47 C-terminal domain-containing protein</fullName>
    </recommendedName>
</protein>
<dbReference type="eggNOG" id="KOG4598">
    <property type="taxonomic scope" value="Eukaryota"/>
</dbReference>
<reference evidence="4" key="1">
    <citation type="submission" date="2017-05" db="UniProtKB">
        <authorList>
            <consortium name="EnsemblMetazoa"/>
        </authorList>
    </citation>
    <scope>IDENTIFICATION</scope>
</reference>
<dbReference type="EnsemblMetazoa" id="Aqu2.1.11601_001">
    <property type="protein sequence ID" value="Aqu2.1.11601_001"/>
    <property type="gene ID" value="Aqu2.1.11601"/>
</dbReference>
<feature type="domain" description="Ubiquitin carboxyl-terminal hydrolase 47 C-terminal" evidence="3">
    <location>
        <begin position="500"/>
        <end position="731"/>
    </location>
</feature>
<evidence type="ECO:0000256" key="2">
    <source>
        <dbReference type="SAM" id="MobiDB-lite"/>
    </source>
</evidence>
<keyword evidence="1" id="KW-0175">Coiled coil</keyword>
<evidence type="ECO:0000313" key="4">
    <source>
        <dbReference type="EnsemblMetazoa" id="Aqu2.1.11601_001"/>
    </source>
</evidence>
<name>A0A1X7TAM6_AMPQE</name>
<evidence type="ECO:0000256" key="1">
    <source>
        <dbReference type="SAM" id="Coils"/>
    </source>
</evidence>
<dbReference type="InterPro" id="IPR045578">
    <property type="entry name" value="USP47_C"/>
</dbReference>
<sequence length="741" mass="86882">MTVPEEELLLSVHSDTESIKEVEEEPLYEELTALRSQFNEINEESKKLSDKLLKMKIEYMRSLTSNPDSAACRVRRGMTFEIDDCKFHLKAMTSPDYQPLVDNKRIIEKLQERITLMNMELITEREHKEKILKNIKDHLKEIEDKRQKGKEDLKEFEEKRQKEKKQKTEEKPYEIDLYCNHSVTGELVRKILKVHKNELLPSVLDKAYELMELAPHIPIERCRLVQYNYVDKVMDQSFDLDEFQHQTIRQLVLGGAGGYYSFALFLETCKQNETFKKYIYKGIVVDLSTGEVGPAKPMKGYDGWTVVELKQHIGELFNIDSSCMRLVVMKEGTTSIHELRDGHTSKLDGVKKLYVSSDPKDYKKEFKDSLMYRYVEFHINSILLDITLPPGPEATPTTSNVTKRGIIMKIISIIKESDKEKRILVQVSKRTTLAQLKEALVPLVGVQPTGFIVCGYKTKFGSIPSSDHEEYEMEELDETFKDGSKLIVRLGRALRRGEKRIKLYLLQINNTEFCKFMMDTGYAKDTPVREFKKQIIEEAKVLGIDCVLELDKMRLWEKNGVFLGTLYLDHDWIGEAWIGGTTRRIDDTNREIHVYVEPLKGPEKKMLRYKQVQVYVIRWRPSQCSVDSIEEIILDDGYDHEHVIEKLSELSGVPAEYIYYSEHKKFPVEISCLDIENKFEWYSISSYRFSFELYDDGYVLYYKDNRETMKELTYEERYEIRRAEKARLNRIKEIKALYSID</sequence>
<evidence type="ECO:0000259" key="3">
    <source>
        <dbReference type="Pfam" id="PF19718"/>
    </source>
</evidence>
<accession>A0A1X7TAM6</accession>
<organism evidence="4">
    <name type="scientific">Amphimedon queenslandica</name>
    <name type="common">Sponge</name>
    <dbReference type="NCBI Taxonomy" id="400682"/>
    <lineage>
        <taxon>Eukaryota</taxon>
        <taxon>Metazoa</taxon>
        <taxon>Porifera</taxon>
        <taxon>Demospongiae</taxon>
        <taxon>Heteroscleromorpha</taxon>
        <taxon>Haplosclerida</taxon>
        <taxon>Niphatidae</taxon>
        <taxon>Amphimedon</taxon>
    </lineage>
</organism>
<dbReference type="Pfam" id="PF19718">
    <property type="entry name" value="USP47_C"/>
    <property type="match status" value="1"/>
</dbReference>
<dbReference type="OrthoDB" id="289038at2759"/>
<feature type="coiled-coil region" evidence="1">
    <location>
        <begin position="31"/>
        <end position="58"/>
    </location>
</feature>
<dbReference type="InParanoid" id="A0A1X7TAM6"/>
<dbReference type="AlphaFoldDB" id="A0A1X7TAM6"/>
<feature type="region of interest" description="Disordered" evidence="2">
    <location>
        <begin position="147"/>
        <end position="167"/>
    </location>
</feature>